<gene>
    <name evidence="1" type="ORF">C1SCF055_LOCUS39474</name>
</gene>
<proteinExistence type="predicted"/>
<comment type="caution">
    <text evidence="1">The sequence shown here is derived from an EMBL/GenBank/DDBJ whole genome shotgun (WGS) entry which is preliminary data.</text>
</comment>
<evidence type="ECO:0000313" key="3">
    <source>
        <dbReference type="Proteomes" id="UP001152797"/>
    </source>
</evidence>
<organism evidence="1">
    <name type="scientific">Cladocopium goreaui</name>
    <dbReference type="NCBI Taxonomy" id="2562237"/>
    <lineage>
        <taxon>Eukaryota</taxon>
        <taxon>Sar</taxon>
        <taxon>Alveolata</taxon>
        <taxon>Dinophyceae</taxon>
        <taxon>Suessiales</taxon>
        <taxon>Symbiodiniaceae</taxon>
        <taxon>Cladocopium</taxon>
    </lineage>
</organism>
<dbReference type="OrthoDB" id="10055769at2759"/>
<sequence length="216" mass="23330">ESADEPRPHSLLHGSRAAVLRGNSRMLAAAAQTKKPKVAVARYPAMLPSDIEVWQAVPLPPTAQYVPKSCVACSAQDCAVLTGCCRGGLHSHVLTVPTPDLRASACIRAEQAAARVWEEHAPIGGSLSCLFWLAHGCHAALDAPKKVDAARVEKLTHEMWDAYGFRKSSGRLPQLLAGRHLAKLPRDLSQELPHKAWEMQIFHGGRTVSIAVSPYA</sequence>
<accession>A0A9P1DSB9</accession>
<protein>
    <submittedName>
        <fullName evidence="1">Uncharacterized protein</fullName>
    </submittedName>
</protein>
<evidence type="ECO:0000313" key="1">
    <source>
        <dbReference type="EMBL" id="CAI4014581.1"/>
    </source>
</evidence>
<reference evidence="1" key="1">
    <citation type="submission" date="2022-10" db="EMBL/GenBank/DDBJ databases">
        <authorList>
            <person name="Chen Y."/>
            <person name="Dougan E. K."/>
            <person name="Chan C."/>
            <person name="Rhodes N."/>
            <person name="Thang M."/>
        </authorList>
    </citation>
    <scope>NUCLEOTIDE SEQUENCE</scope>
</reference>
<dbReference type="AlphaFoldDB" id="A0A9P1DSB9"/>
<name>A0A9P1DSB9_9DINO</name>
<dbReference type="EMBL" id="CAMXCT020006434">
    <property type="protein sequence ID" value="CAL1167956.1"/>
    <property type="molecule type" value="Genomic_DNA"/>
</dbReference>
<reference evidence="2 3" key="2">
    <citation type="submission" date="2024-05" db="EMBL/GenBank/DDBJ databases">
        <authorList>
            <person name="Chen Y."/>
            <person name="Shah S."/>
            <person name="Dougan E. K."/>
            <person name="Thang M."/>
            <person name="Chan C."/>
        </authorList>
    </citation>
    <scope>NUCLEOTIDE SEQUENCE [LARGE SCALE GENOMIC DNA]</scope>
</reference>
<feature type="non-terminal residue" evidence="1">
    <location>
        <position position="1"/>
    </location>
</feature>
<evidence type="ECO:0000313" key="2">
    <source>
        <dbReference type="EMBL" id="CAL4801893.1"/>
    </source>
</evidence>
<dbReference type="Proteomes" id="UP001152797">
    <property type="component" value="Unassembled WGS sequence"/>
</dbReference>
<dbReference type="EMBL" id="CAMXCT010006434">
    <property type="protein sequence ID" value="CAI4014581.1"/>
    <property type="molecule type" value="Genomic_DNA"/>
</dbReference>
<keyword evidence="3" id="KW-1185">Reference proteome</keyword>
<dbReference type="EMBL" id="CAMXCT030006434">
    <property type="protein sequence ID" value="CAL4801893.1"/>
    <property type="molecule type" value="Genomic_DNA"/>
</dbReference>
<feature type="non-terminal residue" evidence="1">
    <location>
        <position position="216"/>
    </location>
</feature>